<dbReference type="Pfam" id="PF00300">
    <property type="entry name" value="His_Phos_1"/>
    <property type="match status" value="1"/>
</dbReference>
<comment type="caution">
    <text evidence="4">The sequence shown here is derived from an EMBL/GenBank/DDBJ whole genome shotgun (WGS) entry which is preliminary data.</text>
</comment>
<dbReference type="Gene3D" id="3.40.50.1240">
    <property type="entry name" value="Phosphoglycerate mutase-like"/>
    <property type="match status" value="1"/>
</dbReference>
<dbReference type="GO" id="GO:0043456">
    <property type="term" value="P:regulation of pentose-phosphate shunt"/>
    <property type="evidence" value="ECO:0007669"/>
    <property type="project" value="TreeGrafter"/>
</dbReference>
<dbReference type="EMBL" id="CAJNOC010004824">
    <property type="protein sequence ID" value="CAF1034575.1"/>
    <property type="molecule type" value="Genomic_DNA"/>
</dbReference>
<dbReference type="CDD" id="cd07067">
    <property type="entry name" value="HP_PGM_like"/>
    <property type="match status" value="1"/>
</dbReference>
<dbReference type="GO" id="GO:0005829">
    <property type="term" value="C:cytosol"/>
    <property type="evidence" value="ECO:0007669"/>
    <property type="project" value="TreeGrafter"/>
</dbReference>
<feature type="binding site" evidence="3">
    <location>
        <begin position="20"/>
        <end position="27"/>
    </location>
    <ligand>
        <name>substrate</name>
    </ligand>
</feature>
<dbReference type="Proteomes" id="UP000663879">
    <property type="component" value="Unassembled WGS sequence"/>
</dbReference>
<dbReference type="GO" id="GO:0045820">
    <property type="term" value="P:negative regulation of glycolytic process"/>
    <property type="evidence" value="ECO:0007669"/>
    <property type="project" value="TreeGrafter"/>
</dbReference>
<evidence type="ECO:0000256" key="1">
    <source>
        <dbReference type="ARBA" id="ARBA00022801"/>
    </source>
</evidence>
<name>A0A814J831_9BILA</name>
<gene>
    <name evidence="4" type="ORF">OXX778_LOCUS18042</name>
</gene>
<dbReference type="OrthoDB" id="354304at2759"/>
<dbReference type="PANTHER" id="PTHR46517:SF1">
    <property type="entry name" value="FRUCTOSE-2,6-BISPHOSPHATASE TIGAR"/>
    <property type="match status" value="1"/>
</dbReference>
<dbReference type="SUPFAM" id="SSF53254">
    <property type="entry name" value="Phosphoglycerate mutase-like"/>
    <property type="match status" value="1"/>
</dbReference>
<evidence type="ECO:0000313" key="4">
    <source>
        <dbReference type="EMBL" id="CAF1034575.1"/>
    </source>
</evidence>
<dbReference type="InterPro" id="IPR029033">
    <property type="entry name" value="His_PPase_superfam"/>
</dbReference>
<protein>
    <submittedName>
        <fullName evidence="4">Uncharacterized protein</fullName>
    </submittedName>
</protein>
<feature type="active site" description="Proton donor/acceptor" evidence="2">
    <location>
        <position position="98"/>
    </location>
</feature>
<keyword evidence="1" id="KW-0378">Hydrolase</keyword>
<keyword evidence="5" id="KW-1185">Reference proteome</keyword>
<feature type="binding site" evidence="3">
    <location>
        <position position="109"/>
    </location>
    <ligand>
        <name>substrate</name>
    </ligand>
</feature>
<evidence type="ECO:0000256" key="2">
    <source>
        <dbReference type="PIRSR" id="PIRSR613078-1"/>
    </source>
</evidence>
<reference evidence="4" key="1">
    <citation type="submission" date="2021-02" db="EMBL/GenBank/DDBJ databases">
        <authorList>
            <person name="Nowell W R."/>
        </authorList>
    </citation>
    <scope>NUCLEOTIDE SEQUENCE</scope>
    <source>
        <strain evidence="4">Ploen Becks lab</strain>
    </source>
</reference>
<evidence type="ECO:0000313" key="5">
    <source>
        <dbReference type="Proteomes" id="UP000663879"/>
    </source>
</evidence>
<feature type="active site" description="Tele-phosphohistidine intermediate" evidence="2">
    <location>
        <position position="21"/>
    </location>
</feature>
<feature type="binding site" evidence="3">
    <location>
        <position position="70"/>
    </location>
    <ligand>
        <name>substrate</name>
    </ligand>
</feature>
<dbReference type="PANTHER" id="PTHR46517">
    <property type="entry name" value="FRUCTOSE-2,6-BISPHOSPHATASE TIGAR"/>
    <property type="match status" value="1"/>
</dbReference>
<dbReference type="InterPro" id="IPR051695">
    <property type="entry name" value="Phosphoglycerate_Mutase"/>
</dbReference>
<sequence length="243" mass="28215">MLSTASCFPRNITLNIYFIRHAESEFNVSGIVQGHLDADLSPNGLDQAKSLAKHLKDIKFEYCYTSDLIRASKTADYVIEINQNKECIKYSKEKLLRERNFGEAQGQKKSFMIEKSLESNVKFEDYVPKGAESRQDIIERWRLFLKKLCNEMSGNTANEIFIMVVSHGAFMRESIKSMLREYNCDFKYDLNELEKSAPNTSVTQFRVNLSVKSKNEWSINFIEFESFCNKNHLENISETFCDL</sequence>
<dbReference type="SMART" id="SM00855">
    <property type="entry name" value="PGAM"/>
    <property type="match status" value="1"/>
</dbReference>
<proteinExistence type="predicted"/>
<organism evidence="4 5">
    <name type="scientific">Brachionus calyciflorus</name>
    <dbReference type="NCBI Taxonomy" id="104777"/>
    <lineage>
        <taxon>Eukaryota</taxon>
        <taxon>Metazoa</taxon>
        <taxon>Spiralia</taxon>
        <taxon>Gnathifera</taxon>
        <taxon>Rotifera</taxon>
        <taxon>Eurotatoria</taxon>
        <taxon>Monogononta</taxon>
        <taxon>Pseudotrocha</taxon>
        <taxon>Ploima</taxon>
        <taxon>Brachionidae</taxon>
        <taxon>Brachionus</taxon>
    </lineage>
</organism>
<accession>A0A814J831</accession>
<dbReference type="InterPro" id="IPR013078">
    <property type="entry name" value="His_Pase_superF_clade-1"/>
</dbReference>
<evidence type="ECO:0000256" key="3">
    <source>
        <dbReference type="PIRSR" id="PIRSR613078-2"/>
    </source>
</evidence>
<dbReference type="GO" id="GO:0004331">
    <property type="term" value="F:fructose-2,6-bisphosphate 2-phosphatase activity"/>
    <property type="evidence" value="ECO:0007669"/>
    <property type="project" value="TreeGrafter"/>
</dbReference>
<dbReference type="AlphaFoldDB" id="A0A814J831"/>